<dbReference type="Proteomes" id="UP000038040">
    <property type="component" value="Unplaced"/>
</dbReference>
<dbReference type="Pfam" id="PF04667">
    <property type="entry name" value="Endosulfine"/>
    <property type="match status" value="1"/>
</dbReference>
<dbReference type="GO" id="GO:0004864">
    <property type="term" value="F:protein phosphatase inhibitor activity"/>
    <property type="evidence" value="ECO:0007669"/>
    <property type="project" value="UniProtKB-KW"/>
</dbReference>
<protein>
    <submittedName>
        <fullName evidence="9">mRNA stability protein</fullName>
    </submittedName>
</protein>
<gene>
    <name evidence="6" type="ORF">DME_LOCUS9950</name>
</gene>
<sequence length="159" mass="17866">MHVDKPGEYKEADQMVDEGISIEKQQEQLLMSKLASNGKLPAKPQTTFLQRKLRHQRKFFDSGDYALNKINAKNPAILMDDPQNKTCSVAASIFLQNSNSTLRIDVPISEDESLEIPRPDTVPQRKSSIIYPAAHSKLSPLPHLHHSASSYDDTVRSEL</sequence>
<evidence type="ECO:0000313" key="8">
    <source>
        <dbReference type="Proteomes" id="UP000274756"/>
    </source>
</evidence>
<comment type="subcellular location">
    <subcellularLocation>
        <location evidence="4">Cytoplasm</location>
    </subcellularLocation>
</comment>
<evidence type="ECO:0000256" key="2">
    <source>
        <dbReference type="ARBA" id="ARBA00022776"/>
    </source>
</evidence>
<evidence type="ECO:0000256" key="1">
    <source>
        <dbReference type="ARBA" id="ARBA00010520"/>
    </source>
</evidence>
<organism evidence="7 9">
    <name type="scientific">Dracunculus medinensis</name>
    <name type="common">Guinea worm</name>
    <dbReference type="NCBI Taxonomy" id="318479"/>
    <lineage>
        <taxon>Eukaryota</taxon>
        <taxon>Metazoa</taxon>
        <taxon>Ecdysozoa</taxon>
        <taxon>Nematoda</taxon>
        <taxon>Chromadorea</taxon>
        <taxon>Rhabditida</taxon>
        <taxon>Spirurina</taxon>
        <taxon>Dracunculoidea</taxon>
        <taxon>Dracunculidae</taxon>
        <taxon>Dracunculus</taxon>
    </lineage>
</organism>
<reference evidence="9" key="1">
    <citation type="submission" date="2017-02" db="UniProtKB">
        <authorList>
            <consortium name="WormBaseParasite"/>
        </authorList>
    </citation>
    <scope>IDENTIFICATION</scope>
</reference>
<evidence type="ECO:0000313" key="9">
    <source>
        <dbReference type="WBParaSite" id="DME_0000731401-mRNA-1"/>
    </source>
</evidence>
<keyword evidence="4" id="KW-0963">Cytoplasm</keyword>
<evidence type="ECO:0000256" key="3">
    <source>
        <dbReference type="ARBA" id="ARBA00023272"/>
    </source>
</evidence>
<evidence type="ECO:0000256" key="5">
    <source>
        <dbReference type="SAM" id="MobiDB-lite"/>
    </source>
</evidence>
<dbReference type="PANTHER" id="PTHR10358:SF6">
    <property type="entry name" value="ENDOSULFINE, ISOFORM A"/>
    <property type="match status" value="1"/>
</dbReference>
<dbReference type="AlphaFoldDB" id="A0A0N4UI92"/>
<keyword evidence="2 4" id="KW-0498">Mitosis</keyword>
<dbReference type="GO" id="GO:0005737">
    <property type="term" value="C:cytoplasm"/>
    <property type="evidence" value="ECO:0007669"/>
    <property type="project" value="UniProtKB-SubCell"/>
</dbReference>
<keyword evidence="3 4" id="KW-0650">Protein phosphatase inhibitor</keyword>
<dbReference type="WBParaSite" id="DME_0000731401-mRNA-1">
    <property type="protein sequence ID" value="DME_0000731401-mRNA-1"/>
    <property type="gene ID" value="DME_0000731401"/>
</dbReference>
<evidence type="ECO:0000313" key="6">
    <source>
        <dbReference type="EMBL" id="VDN59977.1"/>
    </source>
</evidence>
<comment type="similarity">
    <text evidence="1 4">Belongs to the endosulfine family.</text>
</comment>
<reference evidence="6 8" key="2">
    <citation type="submission" date="2018-11" db="EMBL/GenBank/DDBJ databases">
        <authorList>
            <consortium name="Pathogen Informatics"/>
        </authorList>
    </citation>
    <scope>NUCLEOTIDE SEQUENCE [LARGE SCALE GENOMIC DNA]</scope>
</reference>
<evidence type="ECO:0000256" key="4">
    <source>
        <dbReference type="RuleBase" id="RU363120"/>
    </source>
</evidence>
<evidence type="ECO:0000313" key="7">
    <source>
        <dbReference type="Proteomes" id="UP000038040"/>
    </source>
</evidence>
<keyword evidence="8" id="KW-1185">Reference proteome</keyword>
<feature type="compositionally biased region" description="Low complexity" evidence="5">
    <location>
        <begin position="139"/>
        <end position="150"/>
    </location>
</feature>
<dbReference type="Proteomes" id="UP000274756">
    <property type="component" value="Unassembled WGS sequence"/>
</dbReference>
<comment type="function">
    <text evidence="4">Protein phosphatase inhibitor that specifically inhibits protein phosphatase 2A (PP2A) during mitosis.</text>
</comment>
<dbReference type="EMBL" id="UYYG01001197">
    <property type="protein sequence ID" value="VDN59977.1"/>
    <property type="molecule type" value="Genomic_DNA"/>
</dbReference>
<dbReference type="PANTHER" id="PTHR10358">
    <property type="entry name" value="ENDOSULFINE"/>
    <property type="match status" value="1"/>
</dbReference>
<keyword evidence="4" id="KW-0131">Cell cycle</keyword>
<dbReference type="InterPro" id="IPR006760">
    <property type="entry name" value="Endosulphine"/>
</dbReference>
<name>A0A0N4UI92_DRAME</name>
<feature type="region of interest" description="Disordered" evidence="5">
    <location>
        <begin position="139"/>
        <end position="159"/>
    </location>
</feature>
<keyword evidence="4" id="KW-0132">Cell division</keyword>
<dbReference type="STRING" id="318479.A0A0N4UI92"/>
<proteinExistence type="inferred from homology"/>
<accession>A0A0N4UI92</accession>
<dbReference type="GO" id="GO:0051301">
    <property type="term" value="P:cell division"/>
    <property type="evidence" value="ECO:0007669"/>
    <property type="project" value="UniProtKB-KW"/>
</dbReference>
<dbReference type="OrthoDB" id="5949865at2759"/>